<dbReference type="AlphaFoldDB" id="A0A7M3T571"/>
<organism evidence="7 8">
    <name type="scientific">Pikeienuella piscinae</name>
    <dbReference type="NCBI Taxonomy" id="2748098"/>
    <lineage>
        <taxon>Bacteria</taxon>
        <taxon>Pseudomonadati</taxon>
        <taxon>Pseudomonadota</taxon>
        <taxon>Alphaproteobacteria</taxon>
        <taxon>Rhodobacterales</taxon>
        <taxon>Paracoccaceae</taxon>
        <taxon>Pikeienuella</taxon>
    </lineage>
</organism>
<dbReference type="GO" id="GO:0009279">
    <property type="term" value="C:cell outer membrane"/>
    <property type="evidence" value="ECO:0007669"/>
    <property type="project" value="UniProtKB-SubCell"/>
</dbReference>
<evidence type="ECO:0000256" key="5">
    <source>
        <dbReference type="SAM" id="SignalP"/>
    </source>
</evidence>
<feature type="signal peptide" evidence="5">
    <location>
        <begin position="1"/>
        <end position="20"/>
    </location>
</feature>
<protein>
    <submittedName>
        <fullName evidence="7">OmpA family protein</fullName>
    </submittedName>
</protein>
<dbReference type="RefSeq" id="WP_165101563.1">
    <property type="nucleotide sequence ID" value="NZ_CP049056.1"/>
</dbReference>
<keyword evidence="2 4" id="KW-0472">Membrane</keyword>
<sequence length="314" mass="34394">MRALAFALVAVLTFAAAAGAAEEEFTPEFGALEGAELSHFLTRNFDAYKLPVGQFTRDEQPVNVIEGRIREFVYRAEDETSTLEAVRNYQRRFTELGYRTLFECAGDECGGFDFRFNAYLVEPPAMRFDLADFRYLAVEDEARERHASVIASRQGGRLFVQIIAVEGETAPERMTAAGEAPPPRVKPGQARLFALARRLTEQGHAPLDGVAFEAGSAKLTDDSAPVLTQAAELLRARPDLRFFVVGHTDNQGGFDGNLSLSRARAETVATRLAAEEGVQPGQLVPKGVGYLAPRASNATPEGRAENRRVELVLE</sequence>
<keyword evidence="8" id="KW-1185">Reference proteome</keyword>
<keyword evidence="3" id="KW-0998">Cell outer membrane</keyword>
<dbReference type="EMBL" id="CP049056">
    <property type="protein sequence ID" value="QIE57152.1"/>
    <property type="molecule type" value="Genomic_DNA"/>
</dbReference>
<accession>A0A7M3T571</accession>
<dbReference type="SUPFAM" id="SSF103088">
    <property type="entry name" value="OmpA-like"/>
    <property type="match status" value="1"/>
</dbReference>
<feature type="domain" description="OmpA-like" evidence="6">
    <location>
        <begin position="199"/>
        <end position="314"/>
    </location>
</feature>
<evidence type="ECO:0000259" key="6">
    <source>
        <dbReference type="PROSITE" id="PS51123"/>
    </source>
</evidence>
<dbReference type="PROSITE" id="PS51123">
    <property type="entry name" value="OMPA_2"/>
    <property type="match status" value="1"/>
</dbReference>
<evidence type="ECO:0000313" key="7">
    <source>
        <dbReference type="EMBL" id="QIE57152.1"/>
    </source>
</evidence>
<dbReference type="InterPro" id="IPR006665">
    <property type="entry name" value="OmpA-like"/>
</dbReference>
<keyword evidence="5" id="KW-0732">Signal</keyword>
<dbReference type="PRINTS" id="PR01021">
    <property type="entry name" value="OMPADOMAIN"/>
</dbReference>
<dbReference type="InterPro" id="IPR006664">
    <property type="entry name" value="OMP_bac"/>
</dbReference>
<dbReference type="InterPro" id="IPR050330">
    <property type="entry name" value="Bact_OuterMem_StrucFunc"/>
</dbReference>
<dbReference type="Gene3D" id="3.30.1330.60">
    <property type="entry name" value="OmpA-like domain"/>
    <property type="match status" value="1"/>
</dbReference>
<evidence type="ECO:0000313" key="8">
    <source>
        <dbReference type="Proteomes" id="UP000503336"/>
    </source>
</evidence>
<gene>
    <name evidence="7" type="ORF">G5B40_17930</name>
</gene>
<comment type="subcellular location">
    <subcellularLocation>
        <location evidence="1">Cell outer membrane</location>
    </subcellularLocation>
</comment>
<feature type="chain" id="PRO_5029512646" evidence="5">
    <location>
        <begin position="21"/>
        <end position="314"/>
    </location>
</feature>
<evidence type="ECO:0000256" key="4">
    <source>
        <dbReference type="PROSITE-ProRule" id="PRU00473"/>
    </source>
</evidence>
<evidence type="ECO:0000256" key="3">
    <source>
        <dbReference type="ARBA" id="ARBA00023237"/>
    </source>
</evidence>
<reference evidence="7 8" key="1">
    <citation type="submission" date="2020-02" db="EMBL/GenBank/DDBJ databases">
        <title>complete genome sequence of Rhodobacteraceae bacterium.</title>
        <authorList>
            <person name="Park J."/>
            <person name="Kim Y.-S."/>
            <person name="Kim K.-H."/>
        </authorList>
    </citation>
    <scope>NUCLEOTIDE SEQUENCE [LARGE SCALE GENOMIC DNA]</scope>
    <source>
        <strain evidence="7 8">RR4-56</strain>
    </source>
</reference>
<name>A0A7M3T571_9RHOB</name>
<evidence type="ECO:0000256" key="1">
    <source>
        <dbReference type="ARBA" id="ARBA00004442"/>
    </source>
</evidence>
<proteinExistence type="predicted"/>
<dbReference type="CDD" id="cd07185">
    <property type="entry name" value="OmpA_C-like"/>
    <property type="match status" value="1"/>
</dbReference>
<dbReference type="Proteomes" id="UP000503336">
    <property type="component" value="Chromosome"/>
</dbReference>
<dbReference type="PANTHER" id="PTHR30329">
    <property type="entry name" value="STATOR ELEMENT OF FLAGELLAR MOTOR COMPLEX"/>
    <property type="match status" value="1"/>
</dbReference>
<dbReference type="KEGG" id="hdh:G5B40_17930"/>
<dbReference type="InterPro" id="IPR036737">
    <property type="entry name" value="OmpA-like_sf"/>
</dbReference>
<dbReference type="PANTHER" id="PTHR30329:SF21">
    <property type="entry name" value="LIPOPROTEIN YIAD-RELATED"/>
    <property type="match status" value="1"/>
</dbReference>
<dbReference type="Pfam" id="PF00691">
    <property type="entry name" value="OmpA"/>
    <property type="match status" value="1"/>
</dbReference>
<evidence type="ECO:0000256" key="2">
    <source>
        <dbReference type="ARBA" id="ARBA00023136"/>
    </source>
</evidence>